<proteinExistence type="predicted"/>
<name>E6PPN0_9ZZZZ</name>
<organism evidence="2">
    <name type="scientific">mine drainage metagenome</name>
    <dbReference type="NCBI Taxonomy" id="410659"/>
    <lineage>
        <taxon>unclassified sequences</taxon>
        <taxon>metagenomes</taxon>
        <taxon>ecological metagenomes</taxon>
    </lineage>
</organism>
<reference evidence="2" key="1">
    <citation type="submission" date="2009-10" db="EMBL/GenBank/DDBJ databases">
        <title>Diversity of trophic interactions inside an arsenic-rich microbial ecosystem.</title>
        <authorList>
            <person name="Bertin P.N."/>
            <person name="Heinrich-Salmeron A."/>
            <person name="Pelletier E."/>
            <person name="Goulhen-Chollet F."/>
            <person name="Arsene-Ploetze F."/>
            <person name="Gallien S."/>
            <person name="Calteau A."/>
            <person name="Vallenet D."/>
            <person name="Casiot C."/>
            <person name="Chane-Woon-Ming B."/>
            <person name="Giloteaux L."/>
            <person name="Barakat M."/>
            <person name="Bonnefoy V."/>
            <person name="Bruneel O."/>
            <person name="Chandler M."/>
            <person name="Cleiss J."/>
            <person name="Duran R."/>
            <person name="Elbaz-Poulichet F."/>
            <person name="Fonknechten N."/>
            <person name="Lauga B."/>
            <person name="Mornico D."/>
            <person name="Ortet P."/>
            <person name="Schaeffer C."/>
            <person name="Siguier P."/>
            <person name="Alexander Thil Smith A."/>
            <person name="Van Dorsselaer A."/>
            <person name="Weissenbach J."/>
            <person name="Medigue C."/>
            <person name="Le Paslier D."/>
        </authorList>
    </citation>
    <scope>NUCLEOTIDE SEQUENCE</scope>
</reference>
<dbReference type="AlphaFoldDB" id="E6PPN0"/>
<gene>
    <name evidence="2" type="ORF">CARN2_1514</name>
</gene>
<comment type="caution">
    <text evidence="2">The sequence shown here is derived from an EMBL/GenBank/DDBJ whole genome shotgun (WGS) entry which is preliminary data.</text>
</comment>
<dbReference type="EMBL" id="CABM01000036">
    <property type="protein sequence ID" value="CBH96884.1"/>
    <property type="molecule type" value="Genomic_DNA"/>
</dbReference>
<evidence type="ECO:0000256" key="1">
    <source>
        <dbReference type="SAM" id="MobiDB-lite"/>
    </source>
</evidence>
<evidence type="ECO:0000313" key="2">
    <source>
        <dbReference type="EMBL" id="CBH96884.1"/>
    </source>
</evidence>
<feature type="region of interest" description="Disordered" evidence="1">
    <location>
        <begin position="1"/>
        <end position="28"/>
    </location>
</feature>
<protein>
    <submittedName>
        <fullName evidence="2">Uncharacterized protein</fullName>
    </submittedName>
</protein>
<accession>E6PPN0</accession>
<sequence>MVDGVHRSTRLSLRGSSTPAPVKHAGSGERPIIDVGAVRHRFAKMLLCTAMAFKSCTYQRIKVTPKS</sequence>